<name>A0A1I4N7X4_9GAMM</name>
<dbReference type="InterPro" id="IPR036249">
    <property type="entry name" value="Thioredoxin-like_sf"/>
</dbReference>
<evidence type="ECO:0000313" key="3">
    <source>
        <dbReference type="Proteomes" id="UP000243629"/>
    </source>
</evidence>
<gene>
    <name evidence="2" type="ORF">SAMN05216217_101105</name>
</gene>
<dbReference type="SUPFAM" id="SSF47616">
    <property type="entry name" value="GST C-terminal domain-like"/>
    <property type="match status" value="1"/>
</dbReference>
<protein>
    <submittedName>
        <fullName evidence="2">Glutathione S-transferase</fullName>
    </submittedName>
</protein>
<dbReference type="CDD" id="cd00570">
    <property type="entry name" value="GST_N_family"/>
    <property type="match status" value="1"/>
</dbReference>
<dbReference type="RefSeq" id="WP_093471264.1">
    <property type="nucleotide sequence ID" value="NZ_FOUI01000001.1"/>
</dbReference>
<keyword evidence="2" id="KW-0808">Transferase</keyword>
<evidence type="ECO:0000313" key="2">
    <source>
        <dbReference type="EMBL" id="SFM11436.1"/>
    </source>
</evidence>
<organism evidence="2 3">
    <name type="scientific">Halopseudomonas yangmingensis</name>
    <dbReference type="NCBI Taxonomy" id="1720063"/>
    <lineage>
        <taxon>Bacteria</taxon>
        <taxon>Pseudomonadati</taxon>
        <taxon>Pseudomonadota</taxon>
        <taxon>Gammaproteobacteria</taxon>
        <taxon>Pseudomonadales</taxon>
        <taxon>Pseudomonadaceae</taxon>
        <taxon>Halopseudomonas</taxon>
    </lineage>
</organism>
<dbReference type="CDD" id="cd00299">
    <property type="entry name" value="GST_C_family"/>
    <property type="match status" value="1"/>
</dbReference>
<dbReference type="GO" id="GO:0016740">
    <property type="term" value="F:transferase activity"/>
    <property type="evidence" value="ECO:0007669"/>
    <property type="project" value="UniProtKB-KW"/>
</dbReference>
<sequence length="373" mass="41851">MHILYGVPHSFYTSRVRCYLRNHNIDFIERTPAHPGFAESVLPQIRRAIIPVLQTADGQLIQDSVDIIEYFEAAGQSPSAWPQTPLQRVLAVLFEYYGCQVMLKHAMHYRWSFLAEQQDFLRHAFGAGSGSPVAQAEAIMARMQSYLPVLGINPQSIALIEDSWLALLDRLEQLFAGQPYLFGGLPSIADYGLIGAMHAHLGRDPVPLGILQRRAPAVHRWIERMQAPGLDVPEYANAGGWVTDAELLPRLAPLLQQLADEIFPELDDKLAFLRDWISREQPADGQPVSAKPHQRQIGRIDTLFRGVPVTVGVEPYLLYLLQRAADQLAGLPEAERAALLQTLQGYGLARAVQLDMPQRVERRGHLEVWAEPR</sequence>
<dbReference type="Pfam" id="PF13417">
    <property type="entry name" value="GST_N_3"/>
    <property type="match status" value="1"/>
</dbReference>
<accession>A0A1I4N7X4</accession>
<proteinExistence type="predicted"/>
<dbReference type="Pfam" id="PF13410">
    <property type="entry name" value="GST_C_2"/>
    <property type="match status" value="1"/>
</dbReference>
<dbReference type="Gene3D" id="3.40.30.10">
    <property type="entry name" value="Glutaredoxin"/>
    <property type="match status" value="1"/>
</dbReference>
<keyword evidence="3" id="KW-1185">Reference proteome</keyword>
<dbReference type="AlphaFoldDB" id="A0A1I4N7X4"/>
<dbReference type="EMBL" id="FOUI01000001">
    <property type="protein sequence ID" value="SFM11436.1"/>
    <property type="molecule type" value="Genomic_DNA"/>
</dbReference>
<evidence type="ECO:0000259" key="1">
    <source>
        <dbReference type="Pfam" id="PF13417"/>
    </source>
</evidence>
<dbReference type="Gene3D" id="1.20.1050.10">
    <property type="match status" value="2"/>
</dbReference>
<feature type="domain" description="GST N-terminal" evidence="1">
    <location>
        <begin position="4"/>
        <end position="74"/>
    </location>
</feature>
<dbReference type="OrthoDB" id="7054557at2"/>
<dbReference type="STRING" id="1720063.SAMN05216217_101105"/>
<dbReference type="SUPFAM" id="SSF52833">
    <property type="entry name" value="Thioredoxin-like"/>
    <property type="match status" value="1"/>
</dbReference>
<dbReference type="InterPro" id="IPR036282">
    <property type="entry name" value="Glutathione-S-Trfase_C_sf"/>
</dbReference>
<reference evidence="3" key="1">
    <citation type="submission" date="2016-10" db="EMBL/GenBank/DDBJ databases">
        <authorList>
            <person name="Varghese N."/>
            <person name="Submissions S."/>
        </authorList>
    </citation>
    <scope>NUCLEOTIDE SEQUENCE [LARGE SCALE GENOMIC DNA]</scope>
    <source>
        <strain evidence="3">DSM 24213</strain>
    </source>
</reference>
<dbReference type="InterPro" id="IPR004045">
    <property type="entry name" value="Glutathione_S-Trfase_N"/>
</dbReference>
<dbReference type="Proteomes" id="UP000243629">
    <property type="component" value="Unassembled WGS sequence"/>
</dbReference>